<comment type="function">
    <text evidence="1">Involved in the biosynthesis of the siderophore enterobactin (enterochelin), which is a macrocyclic trimeric lactone of N-(2,3-dihydroxybenzoyl)-serine. The serine trilactone serves as a scaffolding for the three catechol functionalities that provide hexadentate coordination for the tightly ligated iron(2+) atoms. Plays an essential role in the assembly of the enterobactin by catalyzing the transfer of the 4'-phosphopantetheine (Ppant) moiety from coenzyme A to the apo-domains of both EntB (ArCP domain) and EntF (PCP domain) to yield their holo-forms which make them competent for the activation of 2,3-dihydroxybenzoate (DHB) and L-serine, respectively.</text>
</comment>
<dbReference type="InterPro" id="IPR008278">
    <property type="entry name" value="4-PPantetheinyl_Trfase_dom"/>
</dbReference>
<evidence type="ECO:0000259" key="14">
    <source>
        <dbReference type="Pfam" id="PF01648"/>
    </source>
</evidence>
<evidence type="ECO:0000256" key="2">
    <source>
        <dbReference type="ARBA" id="ARBA00004993"/>
    </source>
</evidence>
<dbReference type="EMBL" id="CP024996">
    <property type="protein sequence ID" value="AYR24490.1"/>
    <property type="molecule type" value="Genomic_DNA"/>
</dbReference>
<evidence type="ECO:0000256" key="8">
    <source>
        <dbReference type="ARBA" id="ARBA00029894"/>
    </source>
</evidence>
<evidence type="ECO:0000256" key="11">
    <source>
        <dbReference type="ARBA" id="ARBA00049191"/>
    </source>
</evidence>
<evidence type="ECO:0000256" key="7">
    <source>
        <dbReference type="ARBA" id="ARBA00023191"/>
    </source>
</evidence>
<dbReference type="GO" id="GO:0000287">
    <property type="term" value="F:magnesium ion binding"/>
    <property type="evidence" value="ECO:0007669"/>
    <property type="project" value="InterPro"/>
</dbReference>
<dbReference type="GO" id="GO:0005886">
    <property type="term" value="C:plasma membrane"/>
    <property type="evidence" value="ECO:0007669"/>
    <property type="project" value="TreeGrafter"/>
</dbReference>
<dbReference type="AlphaFoldDB" id="A0AAD0UBB9"/>
<dbReference type="PANTHER" id="PTHR38096">
    <property type="entry name" value="ENTEROBACTIN SYNTHASE COMPONENT D"/>
    <property type="match status" value="1"/>
</dbReference>
<evidence type="ECO:0000256" key="10">
    <source>
        <dbReference type="ARBA" id="ARBA00049176"/>
    </source>
</evidence>
<dbReference type="Proteomes" id="UP000269199">
    <property type="component" value="Chromosome"/>
</dbReference>
<feature type="domain" description="4'-phosphopantetheinyl transferase N-terminal" evidence="15">
    <location>
        <begin position="56"/>
        <end position="117"/>
    </location>
</feature>
<evidence type="ECO:0000256" key="13">
    <source>
        <dbReference type="PIRSR" id="PIRSR603542-2"/>
    </source>
</evidence>
<dbReference type="Pfam" id="PF01648">
    <property type="entry name" value="ACPS"/>
    <property type="match status" value="1"/>
</dbReference>
<evidence type="ECO:0000256" key="9">
    <source>
        <dbReference type="ARBA" id="ARBA00031996"/>
    </source>
</evidence>
<feature type="binding site" evidence="13">
    <location>
        <position position="132"/>
    </location>
    <ligand>
        <name>Mg(2+)</name>
        <dbReference type="ChEBI" id="CHEBI:18420"/>
    </ligand>
</feature>
<dbReference type="PRINTS" id="PR01399">
    <property type="entry name" value="ENTSNTHTASED"/>
</dbReference>
<dbReference type="InterPro" id="IPR037143">
    <property type="entry name" value="4-PPantetheinyl_Trfase_dom_sf"/>
</dbReference>
<evidence type="ECO:0000256" key="6">
    <source>
        <dbReference type="ARBA" id="ARBA00022679"/>
    </source>
</evidence>
<evidence type="ECO:0000256" key="1">
    <source>
        <dbReference type="ARBA" id="ARBA00003937"/>
    </source>
</evidence>
<feature type="binding site" evidence="12">
    <location>
        <position position="73"/>
    </location>
    <ligand>
        <name>CoA</name>
        <dbReference type="ChEBI" id="CHEBI:57287"/>
    </ligand>
</feature>
<dbReference type="InterPro" id="IPR003542">
    <property type="entry name" value="Enbac_synth_compD-like"/>
</dbReference>
<gene>
    <name evidence="16" type="ORF">RC54_11875</name>
</gene>
<comment type="catalytic activity">
    <reaction evidence="11">
        <text>apo-[peptidyl-carrier protein] + CoA = holo-[peptidyl-carrier protein] + adenosine 3',5'-bisphosphate + H(+)</text>
        <dbReference type="Rhea" id="RHEA:46228"/>
        <dbReference type="Rhea" id="RHEA-COMP:11479"/>
        <dbReference type="Rhea" id="RHEA-COMP:11480"/>
        <dbReference type="ChEBI" id="CHEBI:15378"/>
        <dbReference type="ChEBI" id="CHEBI:29999"/>
        <dbReference type="ChEBI" id="CHEBI:57287"/>
        <dbReference type="ChEBI" id="CHEBI:58343"/>
        <dbReference type="ChEBI" id="CHEBI:64479"/>
    </reaction>
</comment>
<feature type="binding site" evidence="12">
    <location>
        <position position="65"/>
    </location>
    <ligand>
        <name>CoA</name>
        <dbReference type="ChEBI" id="CHEBI:57287"/>
    </ligand>
</feature>
<keyword evidence="13" id="KW-0479">Metal-binding</keyword>
<evidence type="ECO:0000256" key="12">
    <source>
        <dbReference type="PIRSR" id="PIRSR603542-1"/>
    </source>
</evidence>
<comment type="catalytic activity">
    <reaction evidence="10">
        <text>apo-[aryl-carrier protein] + CoA = holo-[aryl-carrier protein] + adenosine 3',5'-bisphosphate + H(+)</text>
        <dbReference type="Rhea" id="RHEA:48404"/>
        <dbReference type="Rhea" id="RHEA-COMP:15903"/>
        <dbReference type="Rhea" id="RHEA-COMP:17557"/>
        <dbReference type="ChEBI" id="CHEBI:15378"/>
        <dbReference type="ChEBI" id="CHEBI:29999"/>
        <dbReference type="ChEBI" id="CHEBI:57287"/>
        <dbReference type="ChEBI" id="CHEBI:58343"/>
        <dbReference type="ChEBI" id="CHEBI:64479"/>
    </reaction>
</comment>
<evidence type="ECO:0000256" key="3">
    <source>
        <dbReference type="ARBA" id="ARBA00008342"/>
    </source>
</evidence>
<dbReference type="InterPro" id="IPR041354">
    <property type="entry name" value="4PPT_N"/>
</dbReference>
<dbReference type="PANTHER" id="PTHR38096:SF1">
    <property type="entry name" value="ENTEROBACTIN SYNTHASE COMPONENT D"/>
    <property type="match status" value="1"/>
</dbReference>
<feature type="binding site" evidence="12">
    <location>
        <position position="174"/>
    </location>
    <ligand>
        <name>CoA</name>
        <dbReference type="ChEBI" id="CHEBI:57287"/>
    </ligand>
</feature>
<feature type="binding site" evidence="13">
    <location>
        <position position="130"/>
    </location>
    <ligand>
        <name>Mg(2+)</name>
        <dbReference type="ChEBI" id="CHEBI:18420"/>
    </ligand>
</feature>
<keyword evidence="13" id="KW-0460">Magnesium</keyword>
<comment type="similarity">
    <text evidence="3">Belongs to the P-Pant transferase superfamily. EntD family.</text>
</comment>
<dbReference type="GO" id="GO:0009366">
    <property type="term" value="C:enterobactin synthetase complex"/>
    <property type="evidence" value="ECO:0007669"/>
    <property type="project" value="InterPro"/>
</dbReference>
<comment type="cofactor">
    <cofactor evidence="13">
        <name>Mg(2+)</name>
        <dbReference type="ChEBI" id="CHEBI:18420"/>
    </cofactor>
</comment>
<evidence type="ECO:0000313" key="17">
    <source>
        <dbReference type="Proteomes" id="UP000269199"/>
    </source>
</evidence>
<feature type="binding site" evidence="12">
    <location>
        <position position="178"/>
    </location>
    <ligand>
        <name>CoA</name>
        <dbReference type="ChEBI" id="CHEBI:57287"/>
    </ligand>
</feature>
<dbReference type="Pfam" id="PF17837">
    <property type="entry name" value="4PPT_N"/>
    <property type="match status" value="1"/>
</dbReference>
<organism evidence="16 17">
    <name type="scientific">Herbaspirillum rubrisubalbicans</name>
    <dbReference type="NCBI Taxonomy" id="80842"/>
    <lineage>
        <taxon>Bacteria</taxon>
        <taxon>Pseudomonadati</taxon>
        <taxon>Pseudomonadota</taxon>
        <taxon>Betaproteobacteria</taxon>
        <taxon>Burkholderiales</taxon>
        <taxon>Oxalobacteraceae</taxon>
        <taxon>Herbaspirillum</taxon>
    </lineage>
</organism>
<accession>A0AAD0UBB9</accession>
<dbReference type="GO" id="GO:0008897">
    <property type="term" value="F:holo-[acyl-carrier-protein] synthase activity"/>
    <property type="evidence" value="ECO:0007669"/>
    <property type="project" value="InterPro"/>
</dbReference>
<dbReference type="GO" id="GO:0009239">
    <property type="term" value="P:enterobactin biosynthetic process"/>
    <property type="evidence" value="ECO:0007669"/>
    <property type="project" value="UniProtKB-KW"/>
</dbReference>
<feature type="domain" description="4'-phosphopantetheinyl transferase" evidence="14">
    <location>
        <begin position="127"/>
        <end position="206"/>
    </location>
</feature>
<keyword evidence="6" id="KW-0808">Transferase</keyword>
<proteinExistence type="inferred from homology"/>
<evidence type="ECO:0000259" key="15">
    <source>
        <dbReference type="Pfam" id="PF17837"/>
    </source>
</evidence>
<keyword evidence="7" id="KW-0259">Enterobactin biosynthesis</keyword>
<evidence type="ECO:0000313" key="16">
    <source>
        <dbReference type="EMBL" id="AYR24490.1"/>
    </source>
</evidence>
<feature type="binding site" evidence="12">
    <location>
        <begin position="108"/>
        <end position="109"/>
    </location>
    <ligand>
        <name>CoA</name>
        <dbReference type="ChEBI" id="CHEBI:57287"/>
    </ligand>
</feature>
<name>A0AAD0UBB9_9BURK</name>
<feature type="binding site" evidence="12">
    <location>
        <position position="130"/>
    </location>
    <ligand>
        <name>CoA</name>
        <dbReference type="ChEBI" id="CHEBI:57287"/>
    </ligand>
</feature>
<evidence type="ECO:0000256" key="4">
    <source>
        <dbReference type="ARBA" id="ARBA00011503"/>
    </source>
</evidence>
<reference evidence="16 17" key="1">
    <citation type="submission" date="2017-11" db="EMBL/GenBank/DDBJ databases">
        <title>Complete genome sequence of Herbaspirillum rubrisubalbicans DSM 11543.</title>
        <authorList>
            <person name="Chen M."/>
            <person name="An Q."/>
        </authorList>
    </citation>
    <scope>NUCLEOTIDE SEQUENCE [LARGE SCALE GENOMIC DNA]</scope>
    <source>
        <strain evidence="16 17">DSM 11543</strain>
    </source>
</reference>
<comment type="subunit">
    <text evidence="4">EntB, EntD, EntE, and EntF form a multienzyme complex called enterobactin synthase.</text>
</comment>
<sequence length="265" mass="28674">MEVLLADAGAQMCSFIPTITPLSLQAGSQLRVLSCTFDRQAYHDALYATLGVAQPAQIMGAVVKRKAEYLAGRYLCRLLLQAEGQAGQVAIGPHRQPLWPAGWLGSITHSGNRAVAALWPDRGDRVLGLDLEHWIPAATASVIQSRITLPGELDGLAAHWSHGRLLTLAFSAKESLYKALFARVGHFFDFHCAQLCAVDDLSHRFTLRLNQDLAEGLLQGKQFTGGFSAGAQQLLTWIACSESTAAAAVDVHLPIDGELERHSLQ</sequence>
<evidence type="ECO:0000256" key="5">
    <source>
        <dbReference type="ARBA" id="ARBA00019087"/>
    </source>
</evidence>
<dbReference type="SUPFAM" id="SSF56214">
    <property type="entry name" value="4'-phosphopantetheinyl transferase"/>
    <property type="match status" value="1"/>
</dbReference>
<comment type="pathway">
    <text evidence="2">Siderophore biosynthesis; enterobactin biosynthesis.</text>
</comment>
<protein>
    <recommendedName>
        <fullName evidence="5">Enterobactin synthase component D</fullName>
    </recommendedName>
    <alternativeName>
        <fullName evidence="8">4'-phosphopantetheinyl transferase EntD</fullName>
    </alternativeName>
    <alternativeName>
        <fullName evidence="9">Enterochelin synthase D</fullName>
    </alternativeName>
</protein>